<dbReference type="GO" id="GO:0016020">
    <property type="term" value="C:membrane"/>
    <property type="evidence" value="ECO:0007669"/>
    <property type="project" value="UniProtKB-SubCell"/>
</dbReference>
<evidence type="ECO:0000313" key="2">
    <source>
        <dbReference type="EMBL" id="KAH8516467.1"/>
    </source>
</evidence>
<accession>A0A8T2ZG88</accession>
<dbReference type="AlphaFoldDB" id="A0A8T2ZG88"/>
<organism evidence="2 3">
    <name type="scientific">Populus deltoides</name>
    <name type="common">Eastern poplar</name>
    <name type="synonym">Eastern cottonwood</name>
    <dbReference type="NCBI Taxonomy" id="3696"/>
    <lineage>
        <taxon>Eukaryota</taxon>
        <taxon>Viridiplantae</taxon>
        <taxon>Streptophyta</taxon>
        <taxon>Embryophyta</taxon>
        <taxon>Tracheophyta</taxon>
        <taxon>Spermatophyta</taxon>
        <taxon>Magnoliopsida</taxon>
        <taxon>eudicotyledons</taxon>
        <taxon>Gunneridae</taxon>
        <taxon>Pentapetalae</taxon>
        <taxon>rosids</taxon>
        <taxon>fabids</taxon>
        <taxon>Malpighiales</taxon>
        <taxon>Salicaceae</taxon>
        <taxon>Saliceae</taxon>
        <taxon>Populus</taxon>
    </lineage>
</organism>
<dbReference type="Gene3D" id="1.10.3460.10">
    <property type="entry name" value="Chlorophyll a/b binding protein domain"/>
    <property type="match status" value="1"/>
</dbReference>
<evidence type="ECO:0000256" key="1">
    <source>
        <dbReference type="SAM" id="MobiDB-lite"/>
    </source>
</evidence>
<dbReference type="EMBL" id="JACEGQ020000002">
    <property type="protein sequence ID" value="KAH8516467.1"/>
    <property type="molecule type" value="Genomic_DNA"/>
</dbReference>
<proteinExistence type="predicted"/>
<evidence type="ECO:0000313" key="3">
    <source>
        <dbReference type="Proteomes" id="UP000807159"/>
    </source>
</evidence>
<dbReference type="SUPFAM" id="SSF103511">
    <property type="entry name" value="Chlorophyll a-b binding protein"/>
    <property type="match status" value="1"/>
</dbReference>
<gene>
    <name evidence="2" type="ORF">H0E87_004708</name>
</gene>
<protein>
    <submittedName>
        <fullName evidence="2">Uncharacterized protein</fullName>
    </submittedName>
</protein>
<feature type="region of interest" description="Disordered" evidence="1">
    <location>
        <begin position="83"/>
        <end position="103"/>
    </location>
</feature>
<dbReference type="GO" id="GO:0009507">
    <property type="term" value="C:chloroplast"/>
    <property type="evidence" value="ECO:0007669"/>
    <property type="project" value="UniProtKB-SubCell"/>
</dbReference>
<dbReference type="Proteomes" id="UP000807159">
    <property type="component" value="Chromosome 2"/>
</dbReference>
<sequence length="123" mass="13079">MAVATGRAFLIQPCFSSSLCSLPKNINKSSHGADCSRCVVPAKPGSTPCTPLEVHAQQRPTWLPGLDPQPYLDGTLAGDFGFDPLGLGEDPESGEMLVAPPQKDNFPKCEALAIRRDRVQASS</sequence>
<reference evidence="2" key="1">
    <citation type="journal article" date="2021" name="J. Hered.">
        <title>Genome Assembly of Salicaceae Populus deltoides (Eastern Cottonwood) I-69 Based on Nanopore Sequencing and Hi-C Technologies.</title>
        <authorList>
            <person name="Bai S."/>
            <person name="Wu H."/>
            <person name="Zhang J."/>
            <person name="Pan Z."/>
            <person name="Zhao W."/>
            <person name="Li Z."/>
            <person name="Tong C."/>
        </authorList>
    </citation>
    <scope>NUCLEOTIDE SEQUENCE</scope>
    <source>
        <tissue evidence="2">Leaf</tissue>
    </source>
</reference>
<keyword evidence="3" id="KW-1185">Reference proteome</keyword>
<comment type="caution">
    <text evidence="2">The sequence shown here is derived from an EMBL/GenBank/DDBJ whole genome shotgun (WGS) entry which is preliminary data.</text>
</comment>
<name>A0A8T2ZG88_POPDE</name>